<sequence>MRSTGHPSKARISVPLFYNPILSATMEPLASEFVAGNNYIVWERPPDCQHWKRANIMIPSVGENTFKSLARSHPKDFAHYHPDLHVLEDGRIVIRNDLGIL</sequence>
<name>A0A9K3P973_9STRA</name>
<dbReference type="EMBL" id="JAGRRH010000020">
    <property type="protein sequence ID" value="KAG7347538.1"/>
    <property type="molecule type" value="Genomic_DNA"/>
</dbReference>
<keyword evidence="3" id="KW-1185">Reference proteome</keyword>
<proteinExistence type="predicted"/>
<dbReference type="EMBL" id="JAGRRH010000044">
    <property type="protein sequence ID" value="KAG7338967.1"/>
    <property type="molecule type" value="Genomic_DNA"/>
</dbReference>
<gene>
    <name evidence="2" type="ORF">IV203_016243</name>
    <name evidence="1" type="ORF">IV203_017458</name>
</gene>
<dbReference type="OrthoDB" id="288590at2759"/>
<accession>A0A9K3P973</accession>
<evidence type="ECO:0000313" key="3">
    <source>
        <dbReference type="Proteomes" id="UP000693970"/>
    </source>
</evidence>
<dbReference type="Proteomes" id="UP000693970">
    <property type="component" value="Unassembled WGS sequence"/>
</dbReference>
<reference evidence="1" key="1">
    <citation type="journal article" date="2021" name="Sci. Rep.">
        <title>Diploid genomic architecture of Nitzschia inconspicua, an elite biomass production diatom.</title>
        <authorList>
            <person name="Oliver A."/>
            <person name="Podell S."/>
            <person name="Pinowska A."/>
            <person name="Traller J.C."/>
            <person name="Smith S.R."/>
            <person name="McClure R."/>
            <person name="Beliaev A."/>
            <person name="Bohutskyi P."/>
            <person name="Hill E.A."/>
            <person name="Rabines A."/>
            <person name="Zheng H."/>
            <person name="Allen L.Z."/>
            <person name="Kuo A."/>
            <person name="Grigoriev I.V."/>
            <person name="Allen A.E."/>
            <person name="Hazlebeck D."/>
            <person name="Allen E.E."/>
        </authorList>
    </citation>
    <scope>NUCLEOTIDE SEQUENCE</scope>
    <source>
        <strain evidence="1">Hildebrandi</strain>
    </source>
</reference>
<dbReference type="AlphaFoldDB" id="A0A9K3P973"/>
<reference evidence="1" key="2">
    <citation type="submission" date="2021-04" db="EMBL/GenBank/DDBJ databases">
        <authorList>
            <person name="Podell S."/>
        </authorList>
    </citation>
    <scope>NUCLEOTIDE SEQUENCE</scope>
    <source>
        <strain evidence="1">Hildebrandi</strain>
    </source>
</reference>
<evidence type="ECO:0000313" key="1">
    <source>
        <dbReference type="EMBL" id="KAG7338967.1"/>
    </source>
</evidence>
<protein>
    <submittedName>
        <fullName evidence="1">Uncharacterized protein</fullName>
    </submittedName>
</protein>
<evidence type="ECO:0000313" key="2">
    <source>
        <dbReference type="EMBL" id="KAG7347538.1"/>
    </source>
</evidence>
<comment type="caution">
    <text evidence="1">The sequence shown here is derived from an EMBL/GenBank/DDBJ whole genome shotgun (WGS) entry which is preliminary data.</text>
</comment>
<organism evidence="1 3">
    <name type="scientific">Nitzschia inconspicua</name>
    <dbReference type="NCBI Taxonomy" id="303405"/>
    <lineage>
        <taxon>Eukaryota</taxon>
        <taxon>Sar</taxon>
        <taxon>Stramenopiles</taxon>
        <taxon>Ochrophyta</taxon>
        <taxon>Bacillariophyta</taxon>
        <taxon>Bacillariophyceae</taxon>
        <taxon>Bacillariophycidae</taxon>
        <taxon>Bacillariales</taxon>
        <taxon>Bacillariaceae</taxon>
        <taxon>Nitzschia</taxon>
    </lineage>
</organism>